<dbReference type="Pfam" id="PF02892">
    <property type="entry name" value="zf-BED"/>
    <property type="match status" value="1"/>
</dbReference>
<evidence type="ECO:0000256" key="6">
    <source>
        <dbReference type="ARBA" id="ARBA00023163"/>
    </source>
</evidence>
<feature type="region of interest" description="Disordered" evidence="9">
    <location>
        <begin position="63"/>
        <end position="98"/>
    </location>
</feature>
<dbReference type="Proteomes" id="UP001162164">
    <property type="component" value="Unassembled WGS sequence"/>
</dbReference>
<keyword evidence="3 8" id="KW-0863">Zinc-finger</keyword>
<keyword evidence="5" id="KW-0805">Transcription regulation</keyword>
<evidence type="ECO:0000256" key="7">
    <source>
        <dbReference type="ARBA" id="ARBA00023242"/>
    </source>
</evidence>
<evidence type="ECO:0000256" key="5">
    <source>
        <dbReference type="ARBA" id="ARBA00023015"/>
    </source>
</evidence>
<dbReference type="InterPro" id="IPR003656">
    <property type="entry name" value="Znf_BED"/>
</dbReference>
<dbReference type="InterPro" id="IPR036236">
    <property type="entry name" value="Znf_C2H2_sf"/>
</dbReference>
<keyword evidence="4" id="KW-0862">Zinc</keyword>
<dbReference type="PANTHER" id="PTHR46481">
    <property type="entry name" value="ZINC FINGER BED DOMAIN-CONTAINING PROTEIN 4"/>
    <property type="match status" value="1"/>
</dbReference>
<dbReference type="SMART" id="SM00614">
    <property type="entry name" value="ZnF_BED"/>
    <property type="match status" value="1"/>
</dbReference>
<proteinExistence type="predicted"/>
<sequence>MAFRKKSEIWKHFDFHEEDNKAKCNYCSALINISKGSTGNLTRHMPTKHVGLPIYRDKNVTESVPFDKNNNESNSEDPMKNEPGTSNANVPSAPKNPKRQEYMDHFVMSIKPVSINKSKQFDEQLLHSWTSINNENFTAITAHWLDDNEKDGLTSCSGLLDCIVYREGHTAENLAELLQTKIKEWGIQNCYCITLNPTDWEVANHAITILQVFNDVTSELSAEKNIAVSKNISFA</sequence>
<evidence type="ECO:0000256" key="9">
    <source>
        <dbReference type="SAM" id="MobiDB-lite"/>
    </source>
</evidence>
<keyword evidence="6" id="KW-0804">Transcription</keyword>
<organism evidence="11 12">
    <name type="scientific">Molorchus minor</name>
    <dbReference type="NCBI Taxonomy" id="1323400"/>
    <lineage>
        <taxon>Eukaryota</taxon>
        <taxon>Metazoa</taxon>
        <taxon>Ecdysozoa</taxon>
        <taxon>Arthropoda</taxon>
        <taxon>Hexapoda</taxon>
        <taxon>Insecta</taxon>
        <taxon>Pterygota</taxon>
        <taxon>Neoptera</taxon>
        <taxon>Endopterygota</taxon>
        <taxon>Coleoptera</taxon>
        <taxon>Polyphaga</taxon>
        <taxon>Cucujiformia</taxon>
        <taxon>Chrysomeloidea</taxon>
        <taxon>Cerambycidae</taxon>
        <taxon>Lamiinae</taxon>
        <taxon>Monochamini</taxon>
        <taxon>Molorchus</taxon>
    </lineage>
</organism>
<evidence type="ECO:0000256" key="2">
    <source>
        <dbReference type="ARBA" id="ARBA00022723"/>
    </source>
</evidence>
<comment type="caution">
    <text evidence="11">The sequence shown here is derived from an EMBL/GenBank/DDBJ whole genome shotgun (WGS) entry which is preliminary data.</text>
</comment>
<keyword evidence="2" id="KW-0479">Metal-binding</keyword>
<evidence type="ECO:0000259" key="10">
    <source>
        <dbReference type="PROSITE" id="PS50808"/>
    </source>
</evidence>
<dbReference type="SUPFAM" id="SSF57667">
    <property type="entry name" value="beta-beta-alpha zinc fingers"/>
    <property type="match status" value="1"/>
</dbReference>
<dbReference type="EMBL" id="JAPWTJ010000309">
    <property type="protein sequence ID" value="KAJ8979842.1"/>
    <property type="molecule type" value="Genomic_DNA"/>
</dbReference>
<dbReference type="SUPFAM" id="SSF53098">
    <property type="entry name" value="Ribonuclease H-like"/>
    <property type="match status" value="1"/>
</dbReference>
<feature type="domain" description="BED-type" evidence="10">
    <location>
        <begin position="4"/>
        <end position="49"/>
    </location>
</feature>
<dbReference type="InterPro" id="IPR052035">
    <property type="entry name" value="ZnF_BED_domain_contain"/>
</dbReference>
<comment type="subcellular location">
    <subcellularLocation>
        <location evidence="1">Nucleus</location>
    </subcellularLocation>
</comment>
<evidence type="ECO:0000256" key="1">
    <source>
        <dbReference type="ARBA" id="ARBA00004123"/>
    </source>
</evidence>
<gene>
    <name evidence="11" type="ORF">NQ317_007607</name>
</gene>
<dbReference type="InterPro" id="IPR012337">
    <property type="entry name" value="RNaseH-like_sf"/>
</dbReference>
<evidence type="ECO:0000313" key="11">
    <source>
        <dbReference type="EMBL" id="KAJ8979842.1"/>
    </source>
</evidence>
<accession>A0ABQ9JPJ3</accession>
<evidence type="ECO:0000313" key="12">
    <source>
        <dbReference type="Proteomes" id="UP001162164"/>
    </source>
</evidence>
<evidence type="ECO:0000256" key="4">
    <source>
        <dbReference type="ARBA" id="ARBA00022833"/>
    </source>
</evidence>
<evidence type="ECO:0000256" key="3">
    <source>
        <dbReference type="ARBA" id="ARBA00022771"/>
    </source>
</evidence>
<evidence type="ECO:0000256" key="8">
    <source>
        <dbReference type="PROSITE-ProRule" id="PRU00027"/>
    </source>
</evidence>
<keyword evidence="12" id="KW-1185">Reference proteome</keyword>
<protein>
    <recommendedName>
        <fullName evidence="10">BED-type domain-containing protein</fullName>
    </recommendedName>
</protein>
<keyword evidence="7" id="KW-0539">Nucleus</keyword>
<dbReference type="PROSITE" id="PS50808">
    <property type="entry name" value="ZF_BED"/>
    <property type="match status" value="1"/>
</dbReference>
<reference evidence="11" key="1">
    <citation type="journal article" date="2023" name="Insect Mol. Biol.">
        <title>Genome sequencing provides insights into the evolution of gene families encoding plant cell wall-degrading enzymes in longhorned beetles.</title>
        <authorList>
            <person name="Shin N.R."/>
            <person name="Okamura Y."/>
            <person name="Kirsch R."/>
            <person name="Pauchet Y."/>
        </authorList>
    </citation>
    <scope>NUCLEOTIDE SEQUENCE</scope>
    <source>
        <strain evidence="11">MMC_N1</strain>
    </source>
</reference>
<dbReference type="PANTHER" id="PTHR46481:SF10">
    <property type="entry name" value="ZINC FINGER BED DOMAIN-CONTAINING PROTEIN 39"/>
    <property type="match status" value="1"/>
</dbReference>
<name>A0ABQ9JPJ3_9CUCU</name>